<dbReference type="AlphaFoldDB" id="A0AAP0P9Y2"/>
<evidence type="ECO:0000313" key="2">
    <source>
        <dbReference type="EMBL" id="KAK9136763.1"/>
    </source>
</evidence>
<feature type="signal peptide" evidence="1">
    <location>
        <begin position="1"/>
        <end position="21"/>
    </location>
</feature>
<keyword evidence="3" id="KW-1185">Reference proteome</keyword>
<proteinExistence type="predicted"/>
<organism evidence="2 3">
    <name type="scientific">Stephania japonica</name>
    <dbReference type="NCBI Taxonomy" id="461633"/>
    <lineage>
        <taxon>Eukaryota</taxon>
        <taxon>Viridiplantae</taxon>
        <taxon>Streptophyta</taxon>
        <taxon>Embryophyta</taxon>
        <taxon>Tracheophyta</taxon>
        <taxon>Spermatophyta</taxon>
        <taxon>Magnoliopsida</taxon>
        <taxon>Ranunculales</taxon>
        <taxon>Menispermaceae</taxon>
        <taxon>Menispermoideae</taxon>
        <taxon>Cissampelideae</taxon>
        <taxon>Stephania</taxon>
    </lineage>
</organism>
<accession>A0AAP0P9Y2</accession>
<comment type="caution">
    <text evidence="2">The sequence shown here is derived from an EMBL/GenBank/DDBJ whole genome shotgun (WGS) entry which is preliminary data.</text>
</comment>
<keyword evidence="1" id="KW-0732">Signal</keyword>
<sequence>MGSSSCHFFFFFLHLSLMSYEELSSIYQDGRCSLLFFALGWIYTLNNSHQLQDGRCSLLSF</sequence>
<reference evidence="2 3" key="1">
    <citation type="submission" date="2024-01" db="EMBL/GenBank/DDBJ databases">
        <title>Genome assemblies of Stephania.</title>
        <authorList>
            <person name="Yang L."/>
        </authorList>
    </citation>
    <scope>NUCLEOTIDE SEQUENCE [LARGE SCALE GENOMIC DNA]</scope>
    <source>
        <strain evidence="2">QJT</strain>
        <tissue evidence="2">Leaf</tissue>
    </source>
</reference>
<name>A0AAP0P9Y2_9MAGN</name>
<protein>
    <submittedName>
        <fullName evidence="2">Uncharacterized protein</fullName>
    </submittedName>
</protein>
<evidence type="ECO:0000256" key="1">
    <source>
        <dbReference type="SAM" id="SignalP"/>
    </source>
</evidence>
<feature type="chain" id="PRO_5043049564" evidence="1">
    <location>
        <begin position="22"/>
        <end position="61"/>
    </location>
</feature>
<dbReference type="EMBL" id="JBBNAE010000003">
    <property type="protein sequence ID" value="KAK9136763.1"/>
    <property type="molecule type" value="Genomic_DNA"/>
</dbReference>
<evidence type="ECO:0000313" key="3">
    <source>
        <dbReference type="Proteomes" id="UP001417504"/>
    </source>
</evidence>
<dbReference type="Proteomes" id="UP001417504">
    <property type="component" value="Unassembled WGS sequence"/>
</dbReference>
<gene>
    <name evidence="2" type="ORF">Sjap_007357</name>
</gene>